<accession>A0A8R1IBF2</accession>
<dbReference type="InterPro" id="IPR048959">
    <property type="entry name" value="ARMC9_ARM_dom"/>
</dbReference>
<sequence>MRAVELPEMDNTIVLANKTQNFSATCQKELIQSGMLEWAVNHLDQKLNNYAFEYLAALIVNLSTNVSE</sequence>
<evidence type="ECO:0000259" key="1">
    <source>
        <dbReference type="Pfam" id="PF21050"/>
    </source>
</evidence>
<proteinExistence type="predicted"/>
<reference evidence="3" key="1">
    <citation type="submission" date="2010-08" db="EMBL/GenBank/DDBJ databases">
        <authorList>
            <consortium name="Caenorhabditis japonica Sequencing Consortium"/>
            <person name="Wilson R.K."/>
        </authorList>
    </citation>
    <scope>NUCLEOTIDE SEQUENCE [LARGE SCALE GENOMIC DNA]</scope>
    <source>
        <strain evidence="3">DF5081</strain>
    </source>
</reference>
<keyword evidence="3" id="KW-1185">Reference proteome</keyword>
<dbReference type="AlphaFoldDB" id="A0A8R1IBF2"/>
<feature type="domain" description="LisH" evidence="1">
    <location>
        <begin position="30"/>
        <end position="64"/>
    </location>
</feature>
<dbReference type="Pfam" id="PF21050">
    <property type="entry name" value="ARMC9_ARM"/>
    <property type="match status" value="1"/>
</dbReference>
<evidence type="ECO:0000313" key="2">
    <source>
        <dbReference type="EnsemblMetazoa" id="CJA31062.1"/>
    </source>
</evidence>
<dbReference type="EnsemblMetazoa" id="CJA31062.1">
    <property type="protein sequence ID" value="CJA31062.1"/>
    <property type="gene ID" value="WBGene00206909"/>
</dbReference>
<dbReference type="Proteomes" id="UP000005237">
    <property type="component" value="Unassembled WGS sequence"/>
</dbReference>
<reference evidence="2" key="2">
    <citation type="submission" date="2022-06" db="UniProtKB">
        <authorList>
            <consortium name="EnsemblMetazoa"/>
        </authorList>
    </citation>
    <scope>IDENTIFICATION</scope>
    <source>
        <strain evidence="2">DF5081</strain>
    </source>
</reference>
<evidence type="ECO:0000313" key="3">
    <source>
        <dbReference type="Proteomes" id="UP000005237"/>
    </source>
</evidence>
<name>A0A8R1IBF2_CAEJA</name>
<protein>
    <recommendedName>
        <fullName evidence="1">LisH domain-containing protein</fullName>
    </recommendedName>
</protein>
<organism evidence="2 3">
    <name type="scientific">Caenorhabditis japonica</name>
    <dbReference type="NCBI Taxonomy" id="281687"/>
    <lineage>
        <taxon>Eukaryota</taxon>
        <taxon>Metazoa</taxon>
        <taxon>Ecdysozoa</taxon>
        <taxon>Nematoda</taxon>
        <taxon>Chromadorea</taxon>
        <taxon>Rhabditida</taxon>
        <taxon>Rhabditina</taxon>
        <taxon>Rhabditomorpha</taxon>
        <taxon>Rhabditoidea</taxon>
        <taxon>Rhabditidae</taxon>
        <taxon>Peloderinae</taxon>
        <taxon>Caenorhabditis</taxon>
    </lineage>
</organism>